<dbReference type="AlphaFoldDB" id="A0A4Q7Z7P2"/>
<sequence length="450" mass="48274">MGSRPISNTYLAALISEAGLSNAALARHVNQLGAHRRYGELRLRYDSSSVNRWLRGAVPDAPTPALIAEVLSRRVNRRVTAAEVFAAGDAFLEFPTSASGAADSATALWRQTVHRRDFLTYAFMAGAGLEAGWRWAFAPAAAQVTATGRRRVGMADVERLLAARQDFADLDRRHGGGHARAWLTDYLDREVAPLLHGSYRDSVGRALFAAAAVLTETVSYMAFDDGDHGLAQRFSIQALALAKQAGDAAFGSYVMSNMAAQLVYLGEGPKAAQVARAGWMTSQNAPAALLARLHTTEARGHALAGETGEVRAALDRAAQALDRAATQQAPEWLGASSPAHHAGSTMHCLFDLGRFAEAARHGPAALDLPTDNVRARALHQILLARVQAGLGDVEHSCDTARTALHAAARLRSRRLRERIREYHGGLAAHRTAPVVQAWQDEARELLAAAA</sequence>
<dbReference type="Proteomes" id="UP000292564">
    <property type="component" value="Unassembled WGS sequence"/>
</dbReference>
<evidence type="ECO:0000313" key="2">
    <source>
        <dbReference type="Proteomes" id="UP000292564"/>
    </source>
</evidence>
<keyword evidence="2" id="KW-1185">Reference proteome</keyword>
<name>A0A4Q7Z7P2_9ACTN</name>
<evidence type="ECO:0008006" key="3">
    <source>
        <dbReference type="Google" id="ProtNLM"/>
    </source>
</evidence>
<dbReference type="RefSeq" id="WP_130513740.1">
    <property type="nucleotide sequence ID" value="NZ_SHKY01000002.1"/>
</dbReference>
<protein>
    <recommendedName>
        <fullName evidence="3">Transcriptional regulator</fullName>
    </recommendedName>
</protein>
<accession>A0A4Q7Z7P2</accession>
<reference evidence="1 2" key="1">
    <citation type="submission" date="2019-02" db="EMBL/GenBank/DDBJ databases">
        <title>Sequencing the genomes of 1000 actinobacteria strains.</title>
        <authorList>
            <person name="Klenk H.-P."/>
        </authorList>
    </citation>
    <scope>NUCLEOTIDE SEQUENCE [LARGE SCALE GENOMIC DNA]</scope>
    <source>
        <strain evidence="1 2">DSM 45162</strain>
    </source>
</reference>
<dbReference type="OrthoDB" id="3213425at2"/>
<dbReference type="EMBL" id="SHKY01000002">
    <property type="protein sequence ID" value="RZU46532.1"/>
    <property type="molecule type" value="Genomic_DNA"/>
</dbReference>
<organism evidence="1 2">
    <name type="scientific">Krasilnikovia cinnamomea</name>
    <dbReference type="NCBI Taxonomy" id="349313"/>
    <lineage>
        <taxon>Bacteria</taxon>
        <taxon>Bacillati</taxon>
        <taxon>Actinomycetota</taxon>
        <taxon>Actinomycetes</taxon>
        <taxon>Micromonosporales</taxon>
        <taxon>Micromonosporaceae</taxon>
        <taxon>Krasilnikovia</taxon>
    </lineage>
</organism>
<evidence type="ECO:0000313" key="1">
    <source>
        <dbReference type="EMBL" id="RZU46532.1"/>
    </source>
</evidence>
<comment type="caution">
    <text evidence="1">The sequence shown here is derived from an EMBL/GenBank/DDBJ whole genome shotgun (WGS) entry which is preliminary data.</text>
</comment>
<gene>
    <name evidence="1" type="ORF">EV385_6606</name>
</gene>
<proteinExistence type="predicted"/>